<protein>
    <submittedName>
        <fullName evidence="1">Uncharacterized protein</fullName>
    </submittedName>
</protein>
<evidence type="ECO:0000313" key="2">
    <source>
        <dbReference type="Proteomes" id="UP001152795"/>
    </source>
</evidence>
<name>A0A6S7KDH0_PARCT</name>
<organism evidence="1 2">
    <name type="scientific">Paramuricea clavata</name>
    <name type="common">Red gorgonian</name>
    <name type="synonym">Violescent sea-whip</name>
    <dbReference type="NCBI Taxonomy" id="317549"/>
    <lineage>
        <taxon>Eukaryota</taxon>
        <taxon>Metazoa</taxon>
        <taxon>Cnidaria</taxon>
        <taxon>Anthozoa</taxon>
        <taxon>Octocorallia</taxon>
        <taxon>Malacalcyonacea</taxon>
        <taxon>Plexauridae</taxon>
        <taxon>Paramuricea</taxon>
    </lineage>
</organism>
<comment type="caution">
    <text evidence="1">The sequence shown here is derived from an EMBL/GenBank/DDBJ whole genome shotgun (WGS) entry which is preliminary data.</text>
</comment>
<keyword evidence="2" id="KW-1185">Reference proteome</keyword>
<reference evidence="1" key="1">
    <citation type="submission" date="2020-04" db="EMBL/GenBank/DDBJ databases">
        <authorList>
            <person name="Alioto T."/>
            <person name="Alioto T."/>
            <person name="Gomez Garrido J."/>
        </authorList>
    </citation>
    <scope>NUCLEOTIDE SEQUENCE</scope>
    <source>
        <strain evidence="1">A484AB</strain>
    </source>
</reference>
<feature type="non-terminal residue" evidence="1">
    <location>
        <position position="1"/>
    </location>
</feature>
<proteinExistence type="predicted"/>
<dbReference type="Proteomes" id="UP001152795">
    <property type="component" value="Unassembled WGS sequence"/>
</dbReference>
<dbReference type="AlphaFoldDB" id="A0A6S7KDH0"/>
<dbReference type="EMBL" id="CACRXK020032449">
    <property type="protein sequence ID" value="CAB4043465.1"/>
    <property type="molecule type" value="Genomic_DNA"/>
</dbReference>
<accession>A0A6S7KDH0</accession>
<sequence length="252" mass="27775">MSACDGVSSHNSDSITEVNSVCQPSDVSHTSGQKQCIEIDQSNNSLITQDCASQTQNQNCDHLSEEMRDALKKIDRLFDLTNNVYNSISGLINETPVSCGNCMLGKNASGSNAQSISAKDIGENMRKCNELSIELEDERSTIANREQSNTHTISKQNEISENPCNKSVVLLDEQFCLSHGYQSDKLQSKVSNNSNSIRDYQCENSKSNCNTVEGKLQGQPIGRCKTKTTLPMCLRNLPLIELPSSNMQKNKQ</sequence>
<gene>
    <name evidence="1" type="ORF">PACLA_8A023478</name>
</gene>
<evidence type="ECO:0000313" key="1">
    <source>
        <dbReference type="EMBL" id="CAB4043465.1"/>
    </source>
</evidence>